<organism evidence="1 2">
    <name type="scientific">Lactococcus lactis subsp. lactis</name>
    <name type="common">Streptococcus lactis</name>
    <dbReference type="NCBI Taxonomy" id="1360"/>
    <lineage>
        <taxon>Bacteria</taxon>
        <taxon>Bacillati</taxon>
        <taxon>Bacillota</taxon>
        <taxon>Bacilli</taxon>
        <taxon>Lactobacillales</taxon>
        <taxon>Streptococcaceae</taxon>
        <taxon>Lactococcus</taxon>
    </lineage>
</organism>
<dbReference type="RefSeq" id="WP_021722604.1">
    <property type="nucleotide sequence ID" value="NZ_CP015902.2"/>
</dbReference>
<reference evidence="1 2" key="1">
    <citation type="journal article" date="2017" name="BMC Genomics">
        <title>Comparative and functional genomics of the Lactococcus lactis taxon; insights into evolution and niche adaptation.</title>
        <authorList>
            <person name="Kelleher P."/>
            <person name="Bottacini F."/>
            <person name="Mahony J."/>
            <person name="Kilcawley K.N."/>
            <person name="van Sinderen D."/>
        </authorList>
    </citation>
    <scope>NUCLEOTIDE SEQUENCE [LARGE SCALE GENOMIC DNA]</scope>
    <source>
        <strain evidence="1 2">UC06</strain>
    </source>
</reference>
<gene>
    <name evidence="1" type="ORF">LLUC06_2067</name>
</gene>
<dbReference type="Proteomes" id="UP000192095">
    <property type="component" value="Chromosome"/>
</dbReference>
<protein>
    <submittedName>
        <fullName evidence="1">Uncharacterized protein</fullName>
    </submittedName>
</protein>
<dbReference type="EMBL" id="CP015902">
    <property type="protein sequence ID" value="ARE21609.1"/>
    <property type="molecule type" value="Genomic_DNA"/>
</dbReference>
<evidence type="ECO:0000313" key="2">
    <source>
        <dbReference type="Proteomes" id="UP000192095"/>
    </source>
</evidence>
<accession>A0A1V0P4B7</accession>
<dbReference type="AlphaFoldDB" id="A0A1V0P4B7"/>
<sequence length="154" mass="17810">MSIHGISPVGYQRLDGNGEQMWRKDERAFLYKERPKGWADEVYSRESVIFLLRKFLDYTDDSVPEQQGGYDFENERWMSGDEIINLFINDSTGGEKTASSEKMALEVALSALKIIKTHHNLDWSFFIDNHLEEIDSILGGNKSNQSEEKDLRRS</sequence>
<evidence type="ECO:0000313" key="1">
    <source>
        <dbReference type="EMBL" id="ARE21609.1"/>
    </source>
</evidence>
<proteinExistence type="predicted"/>
<name>A0A1V0P4B7_LACLL</name>